<sequence length="14" mass="1704">MFMFLMIMIITIVT</sequence>
<evidence type="ECO:0000313" key="1">
    <source>
        <dbReference type="EMBL" id="JAE12275.1"/>
    </source>
</evidence>
<accession>A0A0A9FGW0</accession>
<name>A0A0A9FGW0_ARUDO</name>
<reference evidence="1" key="1">
    <citation type="submission" date="2014-09" db="EMBL/GenBank/DDBJ databases">
        <authorList>
            <person name="Magalhaes I.L.F."/>
            <person name="Oliveira U."/>
            <person name="Santos F.R."/>
            <person name="Vidigal T.H.D.A."/>
            <person name="Brescovit A.D."/>
            <person name="Santos A.J."/>
        </authorList>
    </citation>
    <scope>NUCLEOTIDE SEQUENCE</scope>
    <source>
        <tissue evidence="1">Shoot tissue taken approximately 20 cm above the soil surface</tissue>
    </source>
</reference>
<reference evidence="1" key="2">
    <citation type="journal article" date="2015" name="Data Brief">
        <title>Shoot transcriptome of the giant reed, Arundo donax.</title>
        <authorList>
            <person name="Barrero R.A."/>
            <person name="Guerrero F.D."/>
            <person name="Moolhuijzen P."/>
            <person name="Goolsby J.A."/>
            <person name="Tidwell J."/>
            <person name="Bellgard S.E."/>
            <person name="Bellgard M.I."/>
        </authorList>
    </citation>
    <scope>NUCLEOTIDE SEQUENCE</scope>
    <source>
        <tissue evidence="1">Shoot tissue taken approximately 20 cm above the soil surface</tissue>
    </source>
</reference>
<dbReference type="EMBL" id="GBRH01185621">
    <property type="protein sequence ID" value="JAE12275.1"/>
    <property type="molecule type" value="Transcribed_RNA"/>
</dbReference>
<protein>
    <submittedName>
        <fullName evidence="1">Uncharacterized protein</fullName>
    </submittedName>
</protein>
<proteinExistence type="predicted"/>
<organism evidence="1">
    <name type="scientific">Arundo donax</name>
    <name type="common">Giant reed</name>
    <name type="synonym">Donax arundinaceus</name>
    <dbReference type="NCBI Taxonomy" id="35708"/>
    <lineage>
        <taxon>Eukaryota</taxon>
        <taxon>Viridiplantae</taxon>
        <taxon>Streptophyta</taxon>
        <taxon>Embryophyta</taxon>
        <taxon>Tracheophyta</taxon>
        <taxon>Spermatophyta</taxon>
        <taxon>Magnoliopsida</taxon>
        <taxon>Liliopsida</taxon>
        <taxon>Poales</taxon>
        <taxon>Poaceae</taxon>
        <taxon>PACMAD clade</taxon>
        <taxon>Arundinoideae</taxon>
        <taxon>Arundineae</taxon>
        <taxon>Arundo</taxon>
    </lineage>
</organism>